<organism evidence="2 3">
    <name type="scientific">Terriglobus aquaticus</name>
    <dbReference type="NCBI Taxonomy" id="940139"/>
    <lineage>
        <taxon>Bacteria</taxon>
        <taxon>Pseudomonadati</taxon>
        <taxon>Acidobacteriota</taxon>
        <taxon>Terriglobia</taxon>
        <taxon>Terriglobales</taxon>
        <taxon>Acidobacteriaceae</taxon>
        <taxon>Terriglobus</taxon>
    </lineage>
</organism>
<dbReference type="RefSeq" id="WP_263412285.1">
    <property type="nucleotide sequence ID" value="NZ_BAABBH010000001.1"/>
</dbReference>
<feature type="chain" id="PRO_5047543491" description="PEP-CTERM protein-sorting domain-containing protein" evidence="1">
    <location>
        <begin position="21"/>
        <end position="172"/>
    </location>
</feature>
<proteinExistence type="predicted"/>
<keyword evidence="1" id="KW-0732">Signal</keyword>
<reference evidence="2 3" key="1">
    <citation type="submission" date="2024-12" db="EMBL/GenBank/DDBJ databases">
        <authorList>
            <person name="Lee Y."/>
        </authorList>
    </citation>
    <scope>NUCLEOTIDE SEQUENCE [LARGE SCALE GENOMIC DNA]</scope>
    <source>
        <strain evidence="2 3">03SUJ4</strain>
    </source>
</reference>
<gene>
    <name evidence="2" type="ORF">ACK2TP_10690</name>
</gene>
<evidence type="ECO:0000313" key="2">
    <source>
        <dbReference type="EMBL" id="MFN2976228.1"/>
    </source>
</evidence>
<dbReference type="EMBL" id="JBJYXY010000001">
    <property type="protein sequence ID" value="MFN2976228.1"/>
    <property type="molecule type" value="Genomic_DNA"/>
</dbReference>
<feature type="signal peptide" evidence="1">
    <location>
        <begin position="1"/>
        <end position="20"/>
    </location>
</feature>
<evidence type="ECO:0000313" key="3">
    <source>
        <dbReference type="Proteomes" id="UP001634747"/>
    </source>
</evidence>
<name>A0ABW9KL20_9BACT</name>
<keyword evidence="3" id="KW-1185">Reference proteome</keyword>
<comment type="caution">
    <text evidence="2">The sequence shown here is derived from an EMBL/GenBank/DDBJ whole genome shotgun (WGS) entry which is preliminary data.</text>
</comment>
<protein>
    <recommendedName>
        <fullName evidence="4">PEP-CTERM protein-sorting domain-containing protein</fullName>
    </recommendedName>
</protein>
<evidence type="ECO:0008006" key="4">
    <source>
        <dbReference type="Google" id="ProtNLM"/>
    </source>
</evidence>
<sequence length="172" mass="18220">MFRGILLILVAVFCSTAARADSISFTLLAPDQAASVGQTVTYIANVSLDSTSSPYYLYALAVNLNAPDGSDVTQLFRQNQDGFYNNFPFELDPGTSITDVLFTLELPAGLPAGTFTGTAALQGGSDPSSSDIQVSDAFSLTVVSETAEPGSFLFACTGMLLLAAQYYRTRQI</sequence>
<accession>A0ABW9KL20</accession>
<evidence type="ECO:0000256" key="1">
    <source>
        <dbReference type="SAM" id="SignalP"/>
    </source>
</evidence>
<dbReference type="Proteomes" id="UP001634747">
    <property type="component" value="Unassembled WGS sequence"/>
</dbReference>